<evidence type="ECO:0000256" key="6">
    <source>
        <dbReference type="SAM" id="MobiDB-lite"/>
    </source>
</evidence>
<feature type="region of interest" description="Disordered" evidence="6">
    <location>
        <begin position="316"/>
        <end position="341"/>
    </location>
</feature>
<comment type="caution">
    <text evidence="7">The sequence shown here is derived from an EMBL/GenBank/DDBJ whole genome shotgun (WGS) entry which is preliminary data.</text>
</comment>
<protein>
    <recommendedName>
        <fullName evidence="9">Ensconsin-like</fullName>
    </recommendedName>
</protein>
<dbReference type="Pfam" id="PF05672">
    <property type="entry name" value="MAP7"/>
    <property type="match status" value="1"/>
</dbReference>
<organism evidence="7 8">
    <name type="scientific">Pinctada imbricata</name>
    <name type="common">Atlantic pearl-oyster</name>
    <name type="synonym">Pinctada martensii</name>
    <dbReference type="NCBI Taxonomy" id="66713"/>
    <lineage>
        <taxon>Eukaryota</taxon>
        <taxon>Metazoa</taxon>
        <taxon>Spiralia</taxon>
        <taxon>Lophotrochozoa</taxon>
        <taxon>Mollusca</taxon>
        <taxon>Bivalvia</taxon>
        <taxon>Autobranchia</taxon>
        <taxon>Pteriomorphia</taxon>
        <taxon>Pterioida</taxon>
        <taxon>Pterioidea</taxon>
        <taxon>Pteriidae</taxon>
        <taxon>Pinctada</taxon>
    </lineage>
</organism>
<evidence type="ECO:0000256" key="1">
    <source>
        <dbReference type="ARBA" id="ARBA00004245"/>
    </source>
</evidence>
<comment type="subcellular location">
    <subcellularLocation>
        <location evidence="1">Cytoplasm</location>
        <location evidence="1">Cytoskeleton</location>
    </subcellularLocation>
</comment>
<accession>A0AA89C3W3</accession>
<comment type="similarity">
    <text evidence="2">Belongs to the MAP7 family.</text>
</comment>
<dbReference type="InterPro" id="IPR008604">
    <property type="entry name" value="MAP7_fam"/>
</dbReference>
<reference evidence="7" key="1">
    <citation type="submission" date="2019-08" db="EMBL/GenBank/DDBJ databases">
        <title>The improved chromosome-level genome for the pearl oyster Pinctada fucata martensii using PacBio sequencing and Hi-C.</title>
        <authorList>
            <person name="Zheng Z."/>
        </authorList>
    </citation>
    <scope>NUCLEOTIDE SEQUENCE</scope>
    <source>
        <strain evidence="7">ZZ-2019</strain>
        <tissue evidence="7">Adductor muscle</tissue>
    </source>
</reference>
<feature type="compositionally biased region" description="Basic and acidic residues" evidence="6">
    <location>
        <begin position="753"/>
        <end position="814"/>
    </location>
</feature>
<feature type="compositionally biased region" description="Polar residues" evidence="6">
    <location>
        <begin position="154"/>
        <end position="172"/>
    </location>
</feature>
<evidence type="ECO:0000313" key="8">
    <source>
        <dbReference type="Proteomes" id="UP001186944"/>
    </source>
</evidence>
<feature type="compositionally biased region" description="Polar residues" evidence="6">
    <location>
        <begin position="459"/>
        <end position="478"/>
    </location>
</feature>
<feature type="compositionally biased region" description="Basic and acidic residues" evidence="6">
    <location>
        <begin position="438"/>
        <end position="450"/>
    </location>
</feature>
<feature type="compositionally biased region" description="Basic and acidic residues" evidence="6">
    <location>
        <begin position="119"/>
        <end position="134"/>
    </location>
</feature>
<proteinExistence type="inferred from homology"/>
<evidence type="ECO:0000256" key="4">
    <source>
        <dbReference type="ARBA" id="ARBA00023054"/>
    </source>
</evidence>
<feature type="region of interest" description="Disordered" evidence="6">
    <location>
        <begin position="418"/>
        <end position="1099"/>
    </location>
</feature>
<gene>
    <name evidence="7" type="ORF">FSP39_017473</name>
</gene>
<dbReference type="Proteomes" id="UP001186944">
    <property type="component" value="Unassembled WGS sequence"/>
</dbReference>
<dbReference type="EMBL" id="VSWD01000007">
    <property type="protein sequence ID" value="KAK3098236.1"/>
    <property type="molecule type" value="Genomic_DNA"/>
</dbReference>
<feature type="compositionally biased region" description="Basic and acidic residues" evidence="6">
    <location>
        <begin position="1008"/>
        <end position="1050"/>
    </location>
</feature>
<dbReference type="InterPro" id="IPR051483">
    <property type="entry name" value="MAP7_domain-containing"/>
</dbReference>
<evidence type="ECO:0000256" key="5">
    <source>
        <dbReference type="ARBA" id="ARBA00023212"/>
    </source>
</evidence>
<dbReference type="GO" id="GO:0000226">
    <property type="term" value="P:microtubule cytoskeleton organization"/>
    <property type="evidence" value="ECO:0007669"/>
    <property type="project" value="InterPro"/>
</dbReference>
<feature type="compositionally biased region" description="Basic and acidic residues" evidence="6">
    <location>
        <begin position="821"/>
        <end position="898"/>
    </location>
</feature>
<evidence type="ECO:0000256" key="2">
    <source>
        <dbReference type="ARBA" id="ARBA00007525"/>
    </source>
</evidence>
<dbReference type="PANTHER" id="PTHR15073">
    <property type="entry name" value="MICROTUBULE-ASSOCIATED PROTEIN"/>
    <property type="match status" value="1"/>
</dbReference>
<feature type="compositionally biased region" description="Basic and acidic residues" evidence="6">
    <location>
        <begin position="175"/>
        <end position="268"/>
    </location>
</feature>
<name>A0AA89C3W3_PINIB</name>
<keyword evidence="5" id="KW-0206">Cytoskeleton</keyword>
<feature type="region of interest" description="Disordered" evidence="6">
    <location>
        <begin position="119"/>
        <end position="268"/>
    </location>
</feature>
<keyword evidence="4" id="KW-0175">Coiled coil</keyword>
<feature type="compositionally biased region" description="Polar residues" evidence="6">
    <location>
        <begin position="723"/>
        <end position="735"/>
    </location>
</feature>
<dbReference type="GO" id="GO:0015630">
    <property type="term" value="C:microtubule cytoskeleton"/>
    <property type="evidence" value="ECO:0007669"/>
    <property type="project" value="InterPro"/>
</dbReference>
<feature type="compositionally biased region" description="Basic and acidic residues" evidence="6">
    <location>
        <begin position="479"/>
        <end position="492"/>
    </location>
</feature>
<feature type="compositionally biased region" description="Basic and acidic residues" evidence="6">
    <location>
        <begin position="599"/>
        <end position="609"/>
    </location>
</feature>
<keyword evidence="8" id="KW-1185">Reference proteome</keyword>
<feature type="region of interest" description="Disordered" evidence="6">
    <location>
        <begin position="1119"/>
        <end position="1143"/>
    </location>
</feature>
<dbReference type="PANTHER" id="PTHR15073:SF1">
    <property type="entry name" value="RETICULOCYTE-BINDING PROTEIN HOMOLOG 2A"/>
    <property type="match status" value="1"/>
</dbReference>
<evidence type="ECO:0000313" key="7">
    <source>
        <dbReference type="EMBL" id="KAK3098236.1"/>
    </source>
</evidence>
<feature type="compositionally biased region" description="Low complexity" evidence="6">
    <location>
        <begin position="739"/>
        <end position="750"/>
    </location>
</feature>
<feature type="compositionally biased region" description="Polar residues" evidence="6">
    <location>
        <begin position="418"/>
        <end position="437"/>
    </location>
</feature>
<feature type="compositionally biased region" description="Basic and acidic residues" evidence="6">
    <location>
        <begin position="633"/>
        <end position="670"/>
    </location>
</feature>
<evidence type="ECO:0008006" key="9">
    <source>
        <dbReference type="Google" id="ProtNLM"/>
    </source>
</evidence>
<feature type="compositionally biased region" description="Polar residues" evidence="6">
    <location>
        <begin position="1129"/>
        <end position="1143"/>
    </location>
</feature>
<keyword evidence="3" id="KW-0963">Cytoplasm</keyword>
<sequence>MAFLCCEGILFFVRRGQRKVRVPYTRGVLTDITDVETDDRAIQHISGNLKDVDSDRMDVSQDSLSDMHDGKYQQEQITLTDDDSMVLSEDKENVLPMGPGGDNMEDSQEFLEEDFGEGHLEHPVEKKLRTEGRPSDAMSTGSQDSGKGGKTGSDCPSNTSSKPNSSEGTSKSPTHKLDSKEKTEKDALRKERDREREERIKQQREKLAHERQQKIDEMREQQKAAQEKREKQLEARRMKIDELRRREEERRKEVEERRKKQDEEDRARKEAIIMKSRERITRYEQWKAHTNTRKGGISYVIGFGSRAPREVCQPLERRRSSSHSTLFRRSPHGSDSDSYRPHRRAFSACSVRRHCCIDINKLTGQGLYFGTSPPSKHLSQSTSVLYHKRNQDFTSAGNLTARDRPESLLALNTIPESSQSFLVQSKPPSRPKSTVNLSHRENVKLRERTTPRKPRPSSVAGSTPSVMTPSPNAAQLRSKSTDRLSRPRDRSRPGQRTTPKREKDEHNKQEKALDSKDDSKKTDTKKPFRSSTLERKRKEAKKEESKDDKDATPSKSDKATPKINMKTLERLSTPKNRPKTPPKVEVKETQPVKAKSSPKHVEIKETTKDSKKKSTSPVPPTIKVDDTPAALDKAVEKAEESRDDVAVSVQKELEEKGAVELQSPEEKEVTVTEEGIDLPQEQVSQQVPHETEDSEGDIPRTVTPEQDTIDRAISPPAKPERTPTPTRLESKSSPAKQRAAPATGSATSTPNKSQKEQELEEYKAKLAEKRRQAREKAEREAELERQRQEELRLQEEERIRKEEEEQRKAEEEAQRLAALAKEAEEERLRKAIEAEEERRKQEAEKAEQEKKMKEEAERKAKEEAERAEKERIEKAKRDEEERQERKKRLESIMKRVKSDSPMTASASTDSLKNDTMSSSMTGSLSKIYSSSENLLEEKKDKENGVTFNLEDSDAEKDKLQTPTTGASKFKSPLLQKLVENKPSQNGGSETPKFKSPLLQSLLGKKSRRGLDKTDGDKSDSEGLSDSEKVDDVHSDSKLESATEQKQESSTKVEITPDPSSIESEDSSAGTDSRTDLCDDDTVITKGDKSVQNGCVHNGETSHHELVDSSISMRTIDSSITTDDSVSGSLIDSQSQAESGLSARQQEPFEEYIDLSVSNKGVDVHSSSYGNSDDLLNFNTRHSLDNRDAGEEIIPKPIIAFEDNATRRQEVSVLRRLVTTGDSINTSHSNSHDILTLDNASQGQGRMEKMWQQLEEAMFRSQDHVEELLKDHGIGEGCEDSESEEGQIWGMVQGDSPYTIEFV</sequence>
<evidence type="ECO:0000256" key="3">
    <source>
        <dbReference type="ARBA" id="ARBA00022490"/>
    </source>
</evidence>
<feature type="compositionally biased region" description="Low complexity" evidence="6">
    <location>
        <begin position="1119"/>
        <end position="1128"/>
    </location>
</feature>
<feature type="compositionally biased region" description="Basic and acidic residues" evidence="6">
    <location>
        <begin position="499"/>
        <end position="560"/>
    </location>
</feature>
<feature type="compositionally biased region" description="Polar residues" evidence="6">
    <location>
        <begin position="900"/>
        <end position="928"/>
    </location>
</feature>